<gene>
    <name evidence="1" type="ORF">Hokovirus_2_38</name>
</gene>
<reference evidence="1" key="1">
    <citation type="journal article" date="2017" name="Science">
        <title>Giant viruses with an expanded complement of translation system components.</title>
        <authorList>
            <person name="Schulz F."/>
            <person name="Yutin N."/>
            <person name="Ivanova N.N."/>
            <person name="Ortega D.R."/>
            <person name="Lee T.K."/>
            <person name="Vierheilig J."/>
            <person name="Daims H."/>
            <person name="Horn M."/>
            <person name="Wagner M."/>
            <person name="Jensen G.J."/>
            <person name="Kyrpides N.C."/>
            <person name="Koonin E.V."/>
            <person name="Woyke T."/>
        </authorList>
    </citation>
    <scope>NUCLEOTIDE SEQUENCE</scope>
    <source>
        <strain evidence="1">HKV1</strain>
    </source>
</reference>
<protein>
    <submittedName>
        <fullName evidence="1">Uncharacterized protein</fullName>
    </submittedName>
</protein>
<accession>A0A1V0SFQ4</accession>
<organism evidence="1">
    <name type="scientific">Hokovirus HKV1</name>
    <dbReference type="NCBI Taxonomy" id="1977638"/>
    <lineage>
        <taxon>Viruses</taxon>
        <taxon>Varidnaviria</taxon>
        <taxon>Bamfordvirae</taxon>
        <taxon>Nucleocytoviricota</taxon>
        <taxon>Megaviricetes</taxon>
        <taxon>Imitervirales</taxon>
        <taxon>Mimiviridae</taxon>
        <taxon>Klosneuvirinae</taxon>
        <taxon>Hokovirus</taxon>
    </lineage>
</organism>
<proteinExistence type="predicted"/>
<evidence type="ECO:0000313" key="1">
    <source>
        <dbReference type="EMBL" id="ARF10511.1"/>
    </source>
</evidence>
<sequence length="160" mass="19526">MVFTIIYLNVYQKNDLTFKKKDSQLTIQKEQLYDAYDFIILKSSFCNDHVNKFLENQGYYCYNSDIVNHYYMNNKLKNIDRFYCDKFGYIMDAHFSDKYLRLPNCPEFLQDRLPCFMHGYLRQLDIEYLSNFFKITEINTNHIYYIERKNINIKAAIKRT</sequence>
<name>A0A1V0SFQ4_9VIRU</name>
<dbReference type="EMBL" id="KY684104">
    <property type="protein sequence ID" value="ARF10511.1"/>
    <property type="molecule type" value="Genomic_DNA"/>
</dbReference>